<keyword evidence="2" id="KW-1185">Reference proteome</keyword>
<reference evidence="1 2" key="1">
    <citation type="journal article" date="2022" name="Plant J.">
        <title>Chromosome-level genome of Camellia lanceoleosa provides a valuable resource for understanding genome evolution and self-incompatibility.</title>
        <authorList>
            <person name="Gong W."/>
            <person name="Xiao S."/>
            <person name="Wang L."/>
            <person name="Liao Z."/>
            <person name="Chang Y."/>
            <person name="Mo W."/>
            <person name="Hu G."/>
            <person name="Li W."/>
            <person name="Zhao G."/>
            <person name="Zhu H."/>
            <person name="Hu X."/>
            <person name="Ji K."/>
            <person name="Xiang X."/>
            <person name="Song Q."/>
            <person name="Yuan D."/>
            <person name="Jin S."/>
            <person name="Zhang L."/>
        </authorList>
    </citation>
    <scope>NUCLEOTIDE SEQUENCE [LARGE SCALE GENOMIC DNA]</scope>
    <source>
        <strain evidence="1">SQ_2022a</strain>
    </source>
</reference>
<accession>A0ACC0FAH2</accession>
<dbReference type="Proteomes" id="UP001060215">
    <property type="component" value="Chromosome 15"/>
</dbReference>
<name>A0ACC0FAH2_9ERIC</name>
<evidence type="ECO:0000313" key="2">
    <source>
        <dbReference type="Proteomes" id="UP001060215"/>
    </source>
</evidence>
<proteinExistence type="predicted"/>
<dbReference type="EMBL" id="CM045772">
    <property type="protein sequence ID" value="KAI7985264.1"/>
    <property type="molecule type" value="Genomic_DNA"/>
</dbReference>
<gene>
    <name evidence="1" type="ORF">LOK49_LG14G00110</name>
</gene>
<protein>
    <submittedName>
        <fullName evidence="1">Myb-like protein L</fullName>
    </submittedName>
</protein>
<evidence type="ECO:0000313" key="1">
    <source>
        <dbReference type="EMBL" id="KAI7985264.1"/>
    </source>
</evidence>
<comment type="caution">
    <text evidence="1">The sequence shown here is derived from an EMBL/GenBank/DDBJ whole genome shotgun (WGS) entry which is preliminary data.</text>
</comment>
<organism evidence="1 2">
    <name type="scientific">Camellia lanceoleosa</name>
    <dbReference type="NCBI Taxonomy" id="1840588"/>
    <lineage>
        <taxon>Eukaryota</taxon>
        <taxon>Viridiplantae</taxon>
        <taxon>Streptophyta</taxon>
        <taxon>Embryophyta</taxon>
        <taxon>Tracheophyta</taxon>
        <taxon>Spermatophyta</taxon>
        <taxon>Magnoliopsida</taxon>
        <taxon>eudicotyledons</taxon>
        <taxon>Gunneridae</taxon>
        <taxon>Pentapetalae</taxon>
        <taxon>asterids</taxon>
        <taxon>Ericales</taxon>
        <taxon>Theaceae</taxon>
        <taxon>Camellia</taxon>
    </lineage>
</organism>
<sequence>MVSNADEDDEFSGSDSDEGFNEDMEALRRACILTGTDPQALDTSVATGGVAAASDSDEEDLELVRGIQQRLTACNHAEAPLFLKPLCTLPPATSDDDEDDFETLRAIQRRFEGYGKDSLKSSVENDLNKLELVQATNVALEKETSTNVVVDRINVSQGFPDSLDVYNTSQNSESVNEIIPGIWPSGLIEWHRPDEHNLAVISPRDSSFPKSAQMFVDAIKKNRACQKFLRSKMIQIEARIEENKKLKQRVKILKDFQVTCKKRTGRALSQKKDARVQLISATKPRTNSKVNGKKVSALYYGPDENCHVPIYRMVLTKFPISLSREKWSDKERTNLAKGIKQQLQELLFQKSVDLMSNVEGSIEDSNDFGSIVASIRDLDITPENIRSYLPKVNWERLASMYVTGHSGAECESRWLNCEDPLINHHPWGKMEDKKLLLIIQERGINNWIEIAVLLGTNRTPFQCLARYQRSLNASILKREWTEDEDNKLRAAVEALGESNWQSVASTLEGRTGTQCSNRWIKSLHPARQKVGRWTKDEDKRLKVAVMLFGPKTWKKVAKFVLGRTHVQCRERWFNSLDPALNMGRWTEDEDSKLKAAISEHGYCWSKVASCVPPRTDNQCRRRWKVLLPHEVPLLQAARKIQKAALISNFVDRESERPALGPNDFIPLALTNTVSESENVNHAGKQKRKSRRRSGSKANRKVSRSKRPTKETEISYKEVLLLTDGNEVENFAGEGAISNKRVMKLRPRKKRSYEPNEDVIGNGLEVRQFDGVTKKRRSLGRRKRTFSRRPEVNEIDDSMKERTMEPCSKKNKGTDLTKAHLSACEDSELLVMTNGEDVGECGGDAVAKNKKDIKPGRRKRKRAEPLDGISGIINSDNIVKNKKPSLPHLQDECTDPTQDHSSSCLDSTPLMITNGNEVEAFGDDGERKNNTLQLGSRNSKYSRLLQELSEINDSIEVETLDGCDCIVKKKRVTKQSLKKCSDPNHSSSWESFTETENEVEAFVGNDATKKRRASKPHSMSKCTDHIETSGVENTTLHGKRRAKLQPTQSETTELVEVSERISLSHKCSTYVLLDNDNSRASGICTQERLKRSRTSESCSNHTLEAEDGDDDMTLACFIKNNVKRRRLKLAEKGNDISSHLEDQPGAIAGEINCGKSRLVAGGTLAFHESLIEPLSIDVEGVFEAGDDDPSDTSSPPPGFENPIYGRSPS</sequence>